<dbReference type="SMART" id="SM00989">
    <property type="entry name" value="V4R"/>
    <property type="match status" value="1"/>
</dbReference>
<feature type="domain" description="4-vinyl reductase 4VR" evidence="1">
    <location>
        <begin position="146"/>
        <end position="201"/>
    </location>
</feature>
<dbReference type="InterPro" id="IPR004096">
    <property type="entry name" value="V4R"/>
</dbReference>
<dbReference type="Proteomes" id="UP001318682">
    <property type="component" value="Chromosome"/>
</dbReference>
<gene>
    <name evidence="2" type="ORF">ROLI_039360</name>
</gene>
<reference evidence="2 3" key="1">
    <citation type="submission" date="2015-07" db="EMBL/GenBank/DDBJ databases">
        <authorList>
            <person name="Voget S."/>
            <person name="Dogs M."/>
            <person name="Brinkhoff T.H."/>
            <person name="Daniel R."/>
        </authorList>
    </citation>
    <scope>NUCLEOTIDE SEQUENCE [LARGE SCALE GENOMIC DNA]</scope>
    <source>
        <strain evidence="2 3">B14</strain>
    </source>
</reference>
<dbReference type="NCBIfam" id="TIGR02019">
    <property type="entry name" value="BchJ"/>
    <property type="match status" value="1"/>
</dbReference>
<reference evidence="3" key="2">
    <citation type="submission" date="2024-01" db="EMBL/GenBank/DDBJ databases">
        <title>Roseobacter fucihabitans sp. nov., isolated from the brown alga Fucus spiralis.</title>
        <authorList>
            <person name="Hahnke S."/>
            <person name="Berger M."/>
            <person name="Schlingloff A."/>
            <person name="Athale I."/>
            <person name="Neumann-Schaal M."/>
            <person name="Adenaya A."/>
            <person name="Poehlein A."/>
            <person name="Daniel R."/>
            <person name="Pertersen J."/>
            <person name="Brinkhoff T."/>
        </authorList>
    </citation>
    <scope>NUCLEOTIDE SEQUENCE [LARGE SCALE GENOMIC DNA]</scope>
    <source>
        <strain evidence="3">B14</strain>
    </source>
</reference>
<dbReference type="SUPFAM" id="SSF111126">
    <property type="entry name" value="Ligand-binding domain in the NO signalling and Golgi transport"/>
    <property type="match status" value="1"/>
</dbReference>
<sequence length="202" mass="21424">MAAAAPSLDTLAANPEAKVGPNAVTQVAAALRALGGETLAVQVFKSSGLGDILITPPEKMVAQDIAARLHDGLRIALPPGTARGIARDAGHRTADYLLANRIPRPAQWVMKTLPARWAGRLLLRAMAANAWTYAGSGRVHVTPGNPCRLEIIDNPLAQPQCHWHVAVFEHLFRSLVAQNAKVTHPACCAQGAPACRFEISLS</sequence>
<dbReference type="RefSeq" id="WP_187429368.1">
    <property type="nucleotide sequence ID" value="NZ_CP143423.1"/>
</dbReference>
<dbReference type="EMBL" id="CP143423">
    <property type="protein sequence ID" value="WVX50836.1"/>
    <property type="molecule type" value="Genomic_DNA"/>
</dbReference>
<keyword evidence="3" id="KW-1185">Reference proteome</keyword>
<accession>A0ABZ2BXP0</accession>
<evidence type="ECO:0000313" key="2">
    <source>
        <dbReference type="EMBL" id="WVX50836.1"/>
    </source>
</evidence>
<name>A0ABZ2BXP0_9RHOB</name>
<dbReference type="Pfam" id="PF02830">
    <property type="entry name" value="V4R"/>
    <property type="match status" value="1"/>
</dbReference>
<evidence type="ECO:0000313" key="3">
    <source>
        <dbReference type="Proteomes" id="UP001318682"/>
    </source>
</evidence>
<dbReference type="InterPro" id="IPR024096">
    <property type="entry name" value="NO_sig/Golgi_transp_ligand-bd"/>
</dbReference>
<evidence type="ECO:0000259" key="1">
    <source>
        <dbReference type="SMART" id="SM00989"/>
    </source>
</evidence>
<organism evidence="2 3">
    <name type="scientific">Roseobacter fucihabitans</name>
    <dbReference type="NCBI Taxonomy" id="1537242"/>
    <lineage>
        <taxon>Bacteria</taxon>
        <taxon>Pseudomonadati</taxon>
        <taxon>Pseudomonadota</taxon>
        <taxon>Alphaproteobacteria</taxon>
        <taxon>Rhodobacterales</taxon>
        <taxon>Roseobacteraceae</taxon>
        <taxon>Roseobacter</taxon>
    </lineage>
</organism>
<dbReference type="InterPro" id="IPR010249">
    <property type="entry name" value="BchJ"/>
</dbReference>
<proteinExistence type="predicted"/>
<protein>
    <recommendedName>
        <fullName evidence="1">4-vinyl reductase 4VR domain-containing protein</fullName>
    </recommendedName>
</protein>